<evidence type="ECO:0000256" key="1">
    <source>
        <dbReference type="ARBA" id="ARBA00022448"/>
    </source>
</evidence>
<organism evidence="5 6">
    <name type="scientific">Natronomicrosphaera hydrolytica</name>
    <dbReference type="NCBI Taxonomy" id="3242702"/>
    <lineage>
        <taxon>Bacteria</taxon>
        <taxon>Pseudomonadati</taxon>
        <taxon>Planctomycetota</taxon>
        <taxon>Phycisphaerae</taxon>
        <taxon>Phycisphaerales</taxon>
        <taxon>Phycisphaeraceae</taxon>
        <taxon>Natronomicrosphaera</taxon>
    </lineage>
</organism>
<proteinExistence type="predicted"/>
<dbReference type="InterPro" id="IPR017911">
    <property type="entry name" value="MacB-like_ATP-bd"/>
</dbReference>
<dbReference type="Proteomes" id="UP001575105">
    <property type="component" value="Unassembled WGS sequence"/>
</dbReference>
<comment type="caution">
    <text evidence="5">The sequence shown here is derived from an EMBL/GenBank/DDBJ whole genome shotgun (WGS) entry which is preliminary data.</text>
</comment>
<dbReference type="GO" id="GO:0005524">
    <property type="term" value="F:ATP binding"/>
    <property type="evidence" value="ECO:0007669"/>
    <property type="project" value="UniProtKB-KW"/>
</dbReference>
<dbReference type="EMBL" id="JBGUBD010000005">
    <property type="protein sequence ID" value="MFA9478425.1"/>
    <property type="molecule type" value="Genomic_DNA"/>
</dbReference>
<feature type="domain" description="ABC transporter" evidence="4">
    <location>
        <begin position="10"/>
        <end position="252"/>
    </location>
</feature>
<dbReference type="CDD" id="cd03255">
    <property type="entry name" value="ABC_MJ0796_LolCDE_FtsE"/>
    <property type="match status" value="1"/>
</dbReference>
<dbReference type="PANTHER" id="PTHR24220">
    <property type="entry name" value="IMPORT ATP-BINDING PROTEIN"/>
    <property type="match status" value="1"/>
</dbReference>
<dbReference type="InterPro" id="IPR027417">
    <property type="entry name" value="P-loop_NTPase"/>
</dbReference>
<dbReference type="RefSeq" id="WP_425345353.1">
    <property type="nucleotide sequence ID" value="NZ_JBGUBD010000005.1"/>
</dbReference>
<accession>A0ABV4U495</accession>
<dbReference type="Pfam" id="PF00005">
    <property type="entry name" value="ABC_tran"/>
    <property type="match status" value="1"/>
</dbReference>
<evidence type="ECO:0000259" key="4">
    <source>
        <dbReference type="PROSITE" id="PS50893"/>
    </source>
</evidence>
<dbReference type="PROSITE" id="PS00211">
    <property type="entry name" value="ABC_TRANSPORTER_1"/>
    <property type="match status" value="1"/>
</dbReference>
<dbReference type="InterPro" id="IPR017871">
    <property type="entry name" value="ABC_transporter-like_CS"/>
</dbReference>
<dbReference type="PANTHER" id="PTHR24220:SF659">
    <property type="entry name" value="TRANSPORTER, PUTATIVE-RELATED"/>
    <property type="match status" value="1"/>
</dbReference>
<reference evidence="5 6" key="1">
    <citation type="submission" date="2024-08" db="EMBL/GenBank/DDBJ databases">
        <title>Whole-genome sequencing of halo(alkali)philic microorganisms from hypersaline lakes.</title>
        <authorList>
            <person name="Sorokin D.Y."/>
            <person name="Merkel A.Y."/>
            <person name="Messina E."/>
            <person name="Yakimov M."/>
        </authorList>
    </citation>
    <scope>NUCLEOTIDE SEQUENCE [LARGE SCALE GENOMIC DNA]</scope>
    <source>
        <strain evidence="5 6">AB-hyl4</strain>
    </source>
</reference>
<dbReference type="PROSITE" id="PS50893">
    <property type="entry name" value="ABC_TRANSPORTER_2"/>
    <property type="match status" value="1"/>
</dbReference>
<dbReference type="InterPro" id="IPR003593">
    <property type="entry name" value="AAA+_ATPase"/>
</dbReference>
<dbReference type="InterPro" id="IPR015854">
    <property type="entry name" value="ABC_transpr_LolD-like"/>
</dbReference>
<dbReference type="SUPFAM" id="SSF52540">
    <property type="entry name" value="P-loop containing nucleoside triphosphate hydrolases"/>
    <property type="match status" value="1"/>
</dbReference>
<keyword evidence="1" id="KW-0813">Transport</keyword>
<dbReference type="SMART" id="SM00382">
    <property type="entry name" value="AAA"/>
    <property type="match status" value="1"/>
</dbReference>
<evidence type="ECO:0000256" key="2">
    <source>
        <dbReference type="ARBA" id="ARBA00022741"/>
    </source>
</evidence>
<evidence type="ECO:0000313" key="5">
    <source>
        <dbReference type="EMBL" id="MFA9478425.1"/>
    </source>
</evidence>
<protein>
    <submittedName>
        <fullName evidence="5">ABC transporter ATP-binding protein</fullName>
    </submittedName>
</protein>
<keyword evidence="3 5" id="KW-0067">ATP-binding</keyword>
<evidence type="ECO:0000256" key="3">
    <source>
        <dbReference type="ARBA" id="ARBA00022840"/>
    </source>
</evidence>
<dbReference type="InterPro" id="IPR003439">
    <property type="entry name" value="ABC_transporter-like_ATP-bd"/>
</dbReference>
<dbReference type="Gene3D" id="3.40.50.300">
    <property type="entry name" value="P-loop containing nucleotide triphosphate hydrolases"/>
    <property type="match status" value="1"/>
</dbReference>
<evidence type="ECO:0000313" key="6">
    <source>
        <dbReference type="Proteomes" id="UP001575105"/>
    </source>
</evidence>
<sequence length="260" mass="28429">MNEPSSQPAIRVEGVAKHFGHGRAAVRALNGVDLTVEGGQVVMLVGPSGCGKTTLVSIISGVLNPDAGQVEVFGTNWNKLGEDARTRRRGELVGFVFQDFNLLPTLTAAENVMLPLLIRNTDRREARQRANDMLDKVGLGERVDALPAELSGGMQQRVAIARALVARPRLVVCDEPTASLDAKTGQRVLELICQASQPDELGPRCVLVVTHDNRVFHFADRIEQMEDGQLLDAPEADVLEHARYYKPHEPTPKRTEDEDA</sequence>
<gene>
    <name evidence="5" type="ORF">ACERK3_08960</name>
</gene>
<keyword evidence="2" id="KW-0547">Nucleotide-binding</keyword>
<name>A0ABV4U495_9BACT</name>
<keyword evidence="6" id="KW-1185">Reference proteome</keyword>